<dbReference type="PIRSF" id="PIRSF006806">
    <property type="entry name" value="FTHF_cligase"/>
    <property type="match status" value="1"/>
</dbReference>
<sequence length="184" mass="20578">MNKADLRVQCLGRRRALSPEACERMSERIRAYLSGRLESTDRCILAYLPFRNEPDLRPLFADSRTWAVPRVAGTELTWHRYEPGRVGRGAMGPPEPEPDCEAVDPAGAAWVLVPVVACDRRGYRIGYGGGYYDRFLARYALPAIAVGYSEFVYEQVPTDPWDRPMGGIVTEAGFLWPEIAQPGA</sequence>
<dbReference type="InterPro" id="IPR037171">
    <property type="entry name" value="NagB/RpiA_transferase-like"/>
</dbReference>
<dbReference type="EnsemblBacteria" id="BAC88700">
    <property type="protein sequence ID" value="BAC88700"/>
    <property type="gene ID" value="BAC88700"/>
</dbReference>
<accession>Q7NMK6</accession>
<feature type="binding site" evidence="4">
    <location>
        <begin position="124"/>
        <end position="132"/>
    </location>
    <ligand>
        <name>ATP</name>
        <dbReference type="ChEBI" id="CHEBI:30616"/>
    </ligand>
</feature>
<reference evidence="6 7" key="1">
    <citation type="journal article" date="2003" name="DNA Res.">
        <title>Complete genome structure of Gloeobacter violaceus PCC 7421, a cyanobacterium that lacks thylakoids.</title>
        <authorList>
            <person name="Nakamura Y."/>
            <person name="Kaneko T."/>
            <person name="Sato S."/>
            <person name="Mimuro M."/>
            <person name="Miyashita H."/>
            <person name="Tsuchiya T."/>
            <person name="Sasamoto S."/>
            <person name="Watanabe A."/>
            <person name="Kawashima K."/>
            <person name="Kishida Y."/>
            <person name="Kiyokawa C."/>
            <person name="Kohara M."/>
            <person name="Matsumoto M."/>
            <person name="Matsuno A."/>
            <person name="Nakazaki N."/>
            <person name="Shimpo S."/>
            <person name="Takeuchi C."/>
            <person name="Yamada M."/>
            <person name="Tabata S."/>
        </authorList>
    </citation>
    <scope>NUCLEOTIDE SEQUENCE [LARGE SCALE GENOMIC DNA]</scope>
    <source>
        <strain evidence="7">ATCC 29082 / PCC 7421</strain>
    </source>
</reference>
<keyword evidence="5" id="KW-0460">Magnesium</keyword>
<dbReference type="GO" id="GO:0046872">
    <property type="term" value="F:metal ion binding"/>
    <property type="evidence" value="ECO:0007669"/>
    <property type="project" value="UniProtKB-KW"/>
</dbReference>
<feature type="binding site" evidence="4">
    <location>
        <begin position="3"/>
        <end position="7"/>
    </location>
    <ligand>
        <name>ATP</name>
        <dbReference type="ChEBI" id="CHEBI:30616"/>
    </ligand>
</feature>
<dbReference type="InParanoid" id="Q7NMK6"/>
<dbReference type="PANTHER" id="PTHR23407:SF1">
    <property type="entry name" value="5-FORMYLTETRAHYDROFOLATE CYCLO-LIGASE"/>
    <property type="match status" value="1"/>
</dbReference>
<comment type="cofactor">
    <cofactor evidence="5">
        <name>Mg(2+)</name>
        <dbReference type="ChEBI" id="CHEBI:18420"/>
    </cofactor>
</comment>
<comment type="catalytic activity">
    <reaction evidence="5">
        <text>(6S)-5-formyl-5,6,7,8-tetrahydrofolate + ATP = (6R)-5,10-methenyltetrahydrofolate + ADP + phosphate</text>
        <dbReference type="Rhea" id="RHEA:10488"/>
        <dbReference type="ChEBI" id="CHEBI:30616"/>
        <dbReference type="ChEBI" id="CHEBI:43474"/>
        <dbReference type="ChEBI" id="CHEBI:57455"/>
        <dbReference type="ChEBI" id="CHEBI:57457"/>
        <dbReference type="ChEBI" id="CHEBI:456216"/>
        <dbReference type="EC" id="6.3.3.2"/>
    </reaction>
</comment>
<organism evidence="6 7">
    <name type="scientific">Gloeobacter violaceus (strain ATCC 29082 / PCC 7421)</name>
    <dbReference type="NCBI Taxonomy" id="251221"/>
    <lineage>
        <taxon>Bacteria</taxon>
        <taxon>Bacillati</taxon>
        <taxon>Cyanobacteriota</taxon>
        <taxon>Cyanophyceae</taxon>
        <taxon>Gloeobacterales</taxon>
        <taxon>Gloeobacteraceae</taxon>
        <taxon>Gloeobacter</taxon>
    </lineage>
</organism>
<evidence type="ECO:0000256" key="3">
    <source>
        <dbReference type="ARBA" id="ARBA00022840"/>
    </source>
</evidence>
<keyword evidence="2 4" id="KW-0547">Nucleotide-binding</keyword>
<feature type="binding site" evidence="4">
    <location>
        <position position="53"/>
    </location>
    <ligand>
        <name>substrate</name>
    </ligand>
</feature>
<dbReference type="EC" id="6.3.3.2" evidence="5"/>
<dbReference type="RefSeq" id="WP_011140761.1">
    <property type="nucleotide sequence ID" value="NC_005125.1"/>
</dbReference>
<dbReference type="PhylomeDB" id="Q7NMK6"/>
<dbReference type="GO" id="GO:0009396">
    <property type="term" value="P:folic acid-containing compound biosynthetic process"/>
    <property type="evidence" value="ECO:0000318"/>
    <property type="project" value="GO_Central"/>
</dbReference>
<dbReference type="Pfam" id="PF01812">
    <property type="entry name" value="5-FTHF_cyc-lig"/>
    <property type="match status" value="1"/>
</dbReference>
<dbReference type="KEGG" id="gvi:glr0759"/>
<evidence type="ECO:0000313" key="6">
    <source>
        <dbReference type="EMBL" id="BAC88700.1"/>
    </source>
</evidence>
<dbReference type="NCBIfam" id="TIGR02727">
    <property type="entry name" value="MTHFS_bact"/>
    <property type="match status" value="1"/>
</dbReference>
<comment type="similarity">
    <text evidence="1 5">Belongs to the 5-formyltetrahydrofolate cyclo-ligase family.</text>
</comment>
<gene>
    <name evidence="6" type="ordered locus">glr0759</name>
</gene>
<dbReference type="PATRIC" id="fig|251221.4.peg.773"/>
<dbReference type="PANTHER" id="PTHR23407">
    <property type="entry name" value="ATPASE INHIBITOR/5-FORMYLTETRAHYDROFOLATE CYCLO-LIGASE"/>
    <property type="match status" value="1"/>
</dbReference>
<reference evidence="6 7" key="2">
    <citation type="journal article" date="2003" name="DNA Res.">
        <title>Complete genome structure of Gloeobacter violaceus PCC 7421, a cyanobacterium that lacks thylakoids (supplement).</title>
        <authorList>
            <person name="Nakamura Y."/>
            <person name="Kaneko T."/>
            <person name="Sato S."/>
            <person name="Mimuro M."/>
            <person name="Miyashita H."/>
            <person name="Tsuchiya T."/>
            <person name="Sasamoto S."/>
            <person name="Watanabe A."/>
            <person name="Kawashima K."/>
            <person name="Kishida Y."/>
            <person name="Kiyokawa C."/>
            <person name="Kohara M."/>
            <person name="Matsumoto M."/>
            <person name="Matsuno A."/>
            <person name="Nakazaki N."/>
            <person name="Shimpo S."/>
            <person name="Takeuchi C."/>
            <person name="Yamada M."/>
            <person name="Tabata S."/>
        </authorList>
    </citation>
    <scope>NUCLEOTIDE SEQUENCE [LARGE SCALE GENOMIC DNA]</scope>
    <source>
        <strain evidence="7">ATCC 29082 / PCC 7421</strain>
    </source>
</reference>
<dbReference type="Proteomes" id="UP000000557">
    <property type="component" value="Chromosome"/>
</dbReference>
<dbReference type="SUPFAM" id="SSF100950">
    <property type="entry name" value="NagB/RpiA/CoA transferase-like"/>
    <property type="match status" value="1"/>
</dbReference>
<dbReference type="EMBL" id="BA000045">
    <property type="protein sequence ID" value="BAC88700.1"/>
    <property type="molecule type" value="Genomic_DNA"/>
</dbReference>
<keyword evidence="5" id="KW-0479">Metal-binding</keyword>
<dbReference type="AlphaFoldDB" id="Q7NMK6"/>
<dbReference type="InterPro" id="IPR002698">
    <property type="entry name" value="FTHF_cligase"/>
</dbReference>
<dbReference type="GO" id="GO:0005737">
    <property type="term" value="C:cytoplasm"/>
    <property type="evidence" value="ECO:0000318"/>
    <property type="project" value="GO_Central"/>
</dbReference>
<dbReference type="HOGENOM" id="CLU_066245_1_1_3"/>
<keyword evidence="3 4" id="KW-0067">ATP-binding</keyword>
<evidence type="ECO:0000313" key="7">
    <source>
        <dbReference type="Proteomes" id="UP000000557"/>
    </source>
</evidence>
<evidence type="ECO:0000256" key="4">
    <source>
        <dbReference type="PIRSR" id="PIRSR006806-1"/>
    </source>
</evidence>
<keyword evidence="7" id="KW-1185">Reference proteome</keyword>
<proteinExistence type="inferred from homology"/>
<name>Q7NMK6_GLOVI</name>
<dbReference type="InterPro" id="IPR024185">
    <property type="entry name" value="FTHF_cligase-like_sf"/>
</dbReference>
<dbReference type="eggNOG" id="COG0212">
    <property type="taxonomic scope" value="Bacteria"/>
</dbReference>
<dbReference type="GO" id="GO:0030272">
    <property type="term" value="F:5-formyltetrahydrofolate cyclo-ligase activity"/>
    <property type="evidence" value="ECO:0000318"/>
    <property type="project" value="GO_Central"/>
</dbReference>
<dbReference type="GO" id="GO:0035999">
    <property type="term" value="P:tetrahydrofolate interconversion"/>
    <property type="evidence" value="ECO:0000318"/>
    <property type="project" value="GO_Central"/>
</dbReference>
<evidence type="ECO:0000256" key="5">
    <source>
        <dbReference type="RuleBase" id="RU361279"/>
    </source>
</evidence>
<dbReference type="OrthoDB" id="9801938at2"/>
<evidence type="ECO:0000256" key="2">
    <source>
        <dbReference type="ARBA" id="ARBA00022741"/>
    </source>
</evidence>
<dbReference type="Gene3D" id="3.40.50.10420">
    <property type="entry name" value="NagB/RpiA/CoA transferase-like"/>
    <property type="match status" value="1"/>
</dbReference>
<dbReference type="STRING" id="251221.gene:10758236"/>
<dbReference type="GO" id="GO:0005524">
    <property type="term" value="F:ATP binding"/>
    <property type="evidence" value="ECO:0007669"/>
    <property type="project" value="UniProtKB-KW"/>
</dbReference>
<dbReference type="FunCoup" id="Q7NMK6">
    <property type="interactions" value="32"/>
</dbReference>
<evidence type="ECO:0000256" key="1">
    <source>
        <dbReference type="ARBA" id="ARBA00010638"/>
    </source>
</evidence>
<protein>
    <recommendedName>
        <fullName evidence="5">5-formyltetrahydrofolate cyclo-ligase</fullName>
        <ecNumber evidence="5">6.3.3.2</ecNumber>
    </recommendedName>
</protein>
<feature type="binding site" evidence="4">
    <location>
        <position position="48"/>
    </location>
    <ligand>
        <name>substrate</name>
    </ligand>
</feature>